<accession>A0A073JM73</accession>
<dbReference type="AlphaFoldDB" id="A0A073JM73"/>
<protein>
    <submittedName>
        <fullName evidence="1">Uncharacterized protein</fullName>
    </submittedName>
</protein>
<proteinExistence type="predicted"/>
<name>A0A073JM73_LIMRT</name>
<dbReference type="PATRIC" id="fig|1598.90.peg.763"/>
<gene>
    <name evidence="1" type="ORF">LR3_06670</name>
</gene>
<evidence type="ECO:0000313" key="2">
    <source>
        <dbReference type="Proteomes" id="UP000027731"/>
    </source>
</evidence>
<dbReference type="EMBL" id="JOSX01000013">
    <property type="protein sequence ID" value="KEK15463.1"/>
    <property type="molecule type" value="Genomic_DNA"/>
</dbReference>
<dbReference type="Proteomes" id="UP000027731">
    <property type="component" value="Unassembled WGS sequence"/>
</dbReference>
<reference evidence="1 2" key="1">
    <citation type="submission" date="2014-06" db="EMBL/GenBank/DDBJ databases">
        <title>Genetic determinant of reutericyclin biosynthesis of Lactobacillus reuteri.</title>
        <authorList>
            <person name="Lin X."/>
            <person name="Duar R."/>
            <person name="Walter J."/>
            <person name="Gaenzle M."/>
        </authorList>
    </citation>
    <scope>NUCLEOTIDE SEQUENCE [LARGE SCALE GENOMIC DNA]</scope>
    <source>
        <strain evidence="1 2">LTH2584</strain>
    </source>
</reference>
<organism evidence="1 2">
    <name type="scientific">Limosilactobacillus reuteri</name>
    <name type="common">Lactobacillus reuteri</name>
    <dbReference type="NCBI Taxonomy" id="1598"/>
    <lineage>
        <taxon>Bacteria</taxon>
        <taxon>Bacillati</taxon>
        <taxon>Bacillota</taxon>
        <taxon>Bacilli</taxon>
        <taxon>Lactobacillales</taxon>
        <taxon>Lactobacillaceae</taxon>
        <taxon>Limosilactobacillus</taxon>
    </lineage>
</organism>
<comment type="caution">
    <text evidence="1">The sequence shown here is derived from an EMBL/GenBank/DDBJ whole genome shotgun (WGS) entry which is preliminary data.</text>
</comment>
<sequence>MSAETKVLSTSTRTNLEALKHHMKKLGFKYYEERDGWVTFGTHLMMNGEGVAPYDCISISVRFMVINVDLWGFDLINKLPEARQAILDFYEAEGNYGKDW</sequence>
<evidence type="ECO:0000313" key="1">
    <source>
        <dbReference type="EMBL" id="KEK15463.1"/>
    </source>
</evidence>